<evidence type="ECO:0000313" key="5">
    <source>
        <dbReference type="EMBL" id="MBB6120516.1"/>
    </source>
</evidence>
<dbReference type="AlphaFoldDB" id="A0A841ITD8"/>
<dbReference type="GO" id="GO:1901137">
    <property type="term" value="P:carbohydrate derivative biosynthetic process"/>
    <property type="evidence" value="ECO:0007669"/>
    <property type="project" value="UniProtKB-ARBA"/>
</dbReference>
<organism evidence="5 6">
    <name type="scientific">Nocardiopsis algeriensis</name>
    <dbReference type="NCBI Taxonomy" id="1478215"/>
    <lineage>
        <taxon>Bacteria</taxon>
        <taxon>Bacillati</taxon>
        <taxon>Actinomycetota</taxon>
        <taxon>Actinomycetes</taxon>
        <taxon>Streptosporangiales</taxon>
        <taxon>Nocardiopsidaceae</taxon>
        <taxon>Nocardiopsis</taxon>
    </lineage>
</organism>
<proteinExistence type="predicted"/>
<dbReference type="InterPro" id="IPR050194">
    <property type="entry name" value="Glycosyltransferase_grp1"/>
</dbReference>
<dbReference type="CDD" id="cd03814">
    <property type="entry name" value="GT4-like"/>
    <property type="match status" value="1"/>
</dbReference>
<dbReference type="PANTHER" id="PTHR45947:SF3">
    <property type="entry name" value="SULFOQUINOVOSYL TRANSFERASE SQD2"/>
    <property type="match status" value="1"/>
</dbReference>
<comment type="caution">
    <text evidence="5">The sequence shown here is derived from an EMBL/GenBank/DDBJ whole genome shotgun (WGS) entry which is preliminary data.</text>
</comment>
<dbReference type="EMBL" id="JACHJO010000007">
    <property type="protein sequence ID" value="MBB6120516.1"/>
    <property type="molecule type" value="Genomic_DNA"/>
</dbReference>
<dbReference type="Pfam" id="PF13439">
    <property type="entry name" value="Glyco_transf_4"/>
    <property type="match status" value="1"/>
</dbReference>
<name>A0A841ITD8_9ACTN</name>
<protein>
    <submittedName>
        <fullName evidence="5">Phosphatidylinositol alpha 1,6-mannosyltransferase</fullName>
        <ecNumber evidence="5">2.4.1.-</ecNumber>
    </submittedName>
</protein>
<evidence type="ECO:0000256" key="2">
    <source>
        <dbReference type="ARBA" id="ARBA00022679"/>
    </source>
</evidence>
<accession>A0A841ITD8</accession>
<reference evidence="5 6" key="1">
    <citation type="submission" date="2020-08" db="EMBL/GenBank/DDBJ databases">
        <title>Genomic Encyclopedia of Type Strains, Phase III (KMG-III): the genomes of soil and plant-associated and newly described type strains.</title>
        <authorList>
            <person name="Whitman W."/>
        </authorList>
    </citation>
    <scope>NUCLEOTIDE SEQUENCE [LARGE SCALE GENOMIC DNA]</scope>
    <source>
        <strain evidence="5 6">CECT 8712</strain>
    </source>
</reference>
<dbReference type="RefSeq" id="WP_184291683.1">
    <property type="nucleotide sequence ID" value="NZ_JACHJO010000007.1"/>
</dbReference>
<gene>
    <name evidence="5" type="ORF">FHS13_002473</name>
</gene>
<evidence type="ECO:0000259" key="3">
    <source>
        <dbReference type="Pfam" id="PF00534"/>
    </source>
</evidence>
<sequence>MSPTENTTPASRPLRVAIVAESFLPQVNGVTNSVCRVTDHLAAQGHQALVLAPGHGPAVHAGFPVVRLPSLPLPFYRDFAVGLPARRTLTAAIRAFSPDVLHLASPALLGAAAVETARRWALPTVAVFQTDLPGFAERYGLPGADRIWELLRRVHSAVDRTLVPSSATLEALSSRGFPRLALWRRGVDLRRFSPRHRDGELRRRLAPNGEVIVGYVGRLAKDKRVGLLEEVARLRGARLVVVGGGPELPRLRRRLRGAVLTGPRTGRDLSRLYASFDVFVHTGADETFCQTVQEALASGVPVVAPAAGGPLDLVVPGHNGFLYAPGSVRELRVGVGRLVHNRRVREALAVNTRASVEHRTWESVNGQLLDHYRAVVTPSRDLAGPDRADRGAPVR</sequence>
<keyword evidence="1 5" id="KW-0328">Glycosyltransferase</keyword>
<dbReference type="Pfam" id="PF00534">
    <property type="entry name" value="Glycos_transf_1"/>
    <property type="match status" value="1"/>
</dbReference>
<dbReference type="Gene3D" id="3.40.50.2000">
    <property type="entry name" value="Glycogen Phosphorylase B"/>
    <property type="match status" value="2"/>
</dbReference>
<evidence type="ECO:0000256" key="1">
    <source>
        <dbReference type="ARBA" id="ARBA00022676"/>
    </source>
</evidence>
<dbReference type="Proteomes" id="UP000536604">
    <property type="component" value="Unassembled WGS sequence"/>
</dbReference>
<evidence type="ECO:0000259" key="4">
    <source>
        <dbReference type="Pfam" id="PF13439"/>
    </source>
</evidence>
<dbReference type="PANTHER" id="PTHR45947">
    <property type="entry name" value="SULFOQUINOVOSYL TRANSFERASE SQD2"/>
    <property type="match status" value="1"/>
</dbReference>
<dbReference type="GO" id="GO:0016758">
    <property type="term" value="F:hexosyltransferase activity"/>
    <property type="evidence" value="ECO:0007669"/>
    <property type="project" value="TreeGrafter"/>
</dbReference>
<feature type="domain" description="Glycosyl transferase family 1" evidence="3">
    <location>
        <begin position="205"/>
        <end position="353"/>
    </location>
</feature>
<dbReference type="InterPro" id="IPR028098">
    <property type="entry name" value="Glyco_trans_4-like_N"/>
</dbReference>
<dbReference type="SUPFAM" id="SSF53756">
    <property type="entry name" value="UDP-Glycosyltransferase/glycogen phosphorylase"/>
    <property type="match status" value="1"/>
</dbReference>
<keyword evidence="6" id="KW-1185">Reference proteome</keyword>
<feature type="domain" description="Glycosyltransferase subfamily 4-like N-terminal" evidence="4">
    <location>
        <begin position="27"/>
        <end position="191"/>
    </location>
</feature>
<dbReference type="EC" id="2.4.1.-" evidence="5"/>
<evidence type="ECO:0000313" key="6">
    <source>
        <dbReference type="Proteomes" id="UP000536604"/>
    </source>
</evidence>
<keyword evidence="2 5" id="KW-0808">Transferase</keyword>
<dbReference type="InterPro" id="IPR001296">
    <property type="entry name" value="Glyco_trans_1"/>
</dbReference>